<evidence type="ECO:0000259" key="10">
    <source>
        <dbReference type="PROSITE" id="PS50990"/>
    </source>
</evidence>
<dbReference type="CDD" id="cd18587">
    <property type="entry name" value="ABC_6TM_LapB_like"/>
    <property type="match status" value="1"/>
</dbReference>
<feature type="transmembrane region" description="Helical" evidence="7">
    <location>
        <begin position="294"/>
        <end position="311"/>
    </location>
</feature>
<dbReference type="EMBL" id="CP082276">
    <property type="protein sequence ID" value="USH04899.1"/>
    <property type="molecule type" value="Genomic_DNA"/>
</dbReference>
<dbReference type="Gene3D" id="1.20.1560.10">
    <property type="entry name" value="ABC transporter type 1, transmembrane domain"/>
    <property type="match status" value="1"/>
</dbReference>
<accession>A0ABY4X0X0</accession>
<keyword evidence="5 7" id="KW-1133">Transmembrane helix</keyword>
<evidence type="ECO:0000256" key="1">
    <source>
        <dbReference type="ARBA" id="ARBA00004651"/>
    </source>
</evidence>
<dbReference type="PROSITE" id="PS50990">
    <property type="entry name" value="PEPTIDASE_C39"/>
    <property type="match status" value="1"/>
</dbReference>
<evidence type="ECO:0000256" key="4">
    <source>
        <dbReference type="ARBA" id="ARBA00022840"/>
    </source>
</evidence>
<evidence type="ECO:0000313" key="11">
    <source>
        <dbReference type="EMBL" id="USH04899.1"/>
    </source>
</evidence>
<dbReference type="InterPro" id="IPR003439">
    <property type="entry name" value="ABC_transporter-like_ATP-bd"/>
</dbReference>
<keyword evidence="12" id="KW-1185">Reference proteome</keyword>
<dbReference type="SUPFAM" id="SSF52540">
    <property type="entry name" value="P-loop containing nucleoside triphosphate hydrolases"/>
    <property type="match status" value="1"/>
</dbReference>
<evidence type="ECO:0000259" key="8">
    <source>
        <dbReference type="PROSITE" id="PS50893"/>
    </source>
</evidence>
<dbReference type="InterPro" id="IPR017750">
    <property type="entry name" value="ATPase_T1SS"/>
</dbReference>
<evidence type="ECO:0000256" key="7">
    <source>
        <dbReference type="SAM" id="Phobius"/>
    </source>
</evidence>
<comment type="subcellular location">
    <subcellularLocation>
        <location evidence="1">Cell membrane</location>
        <topology evidence="1">Multi-pass membrane protein</topology>
    </subcellularLocation>
</comment>
<keyword evidence="6 7" id="KW-0472">Membrane</keyword>
<keyword evidence="4" id="KW-0067">ATP-binding</keyword>
<feature type="domain" description="ABC transmembrane type-1" evidence="9">
    <location>
        <begin position="158"/>
        <end position="436"/>
    </location>
</feature>
<keyword evidence="2 7" id="KW-0812">Transmembrane</keyword>
<dbReference type="NCBIfam" id="TIGR03375">
    <property type="entry name" value="type_I_sec_LssB"/>
    <property type="match status" value="1"/>
</dbReference>
<dbReference type="CDD" id="cd03245">
    <property type="entry name" value="ABCC_bacteriocin_exporters"/>
    <property type="match status" value="1"/>
</dbReference>
<dbReference type="InterPro" id="IPR036640">
    <property type="entry name" value="ABC1_TM_sf"/>
</dbReference>
<reference evidence="11" key="1">
    <citation type="submission" date="2021-08" db="EMBL/GenBank/DDBJ databases">
        <authorList>
            <person name="Sakaguchi M."/>
            <person name="Kikuchi T."/>
            <person name="Urbanczyk H."/>
        </authorList>
    </citation>
    <scope>NUCLEOTIDE SEQUENCE</scope>
    <source>
        <strain evidence="11">020920N</strain>
    </source>
</reference>
<sequence>MVKDPLLQSLVYVSRYFGQSNSPDALVSGLPISDGFLSPFLFPRAAERAGIDAKESRQALKDLSPMLCPCVLLLKDNQACVLQSINHETGEAEVVEPLTDTTPAVRPISELEEDYLGRVFLLKKHFRYDERSPEILKERQGHWFWSTLWESRSIYRDVLIASIFINTFAIATPLFSRLVYDKIVPNLAFDSLWVLATGVFVIFIFDLVLKMLRSYFIDISGKKSDLLISSRIFEKVMGIRMEARPPSVGAFARHMQEFESIRDFFTSASVSALIDLPFAFFFLFIIWIVAGPLVIVPIAAVLILMIHAAIIQKPLRHTIEEGSRLSSQKNANLIESLAGLETIKLFGAESQFQYRWEEAVAHMANWGIKTRRLTDSVQNAAGFIQQFVNVAMIVFGVYLISAGDLTMGGLIAATMLSSRAVGPMVQLSLLSTRYNQAKSAMEIISQLMDMPSEQEEGKRYIHRPIIRGKIEFDRVNFNYPNSEMAALRDISFTILPGEKVAIIGRIGSGKTTLSRLLMGLYRPTEGSVRIDETDISQIHNIDIRRNIGCVPQDPILFFGSIRDNITLGRPLADDRDILDAANRSGVTTFTQRDPAGLERQVGEGGNQLSGGQRQSIAIARAMLGRPPVLLMDEPTSAMDNRSEQYIKQQMSSLRRDETLIINTHKTGMLDVVDRIIVVEQGSIVADGPKLAVLQALKDGKVQKVG</sequence>
<evidence type="ECO:0000256" key="6">
    <source>
        <dbReference type="ARBA" id="ARBA00023136"/>
    </source>
</evidence>
<feature type="transmembrane region" description="Helical" evidence="7">
    <location>
        <begin position="158"/>
        <end position="180"/>
    </location>
</feature>
<feature type="transmembrane region" description="Helical" evidence="7">
    <location>
        <begin position="192"/>
        <end position="212"/>
    </location>
</feature>
<dbReference type="PROSITE" id="PS50929">
    <property type="entry name" value="ABC_TM1F"/>
    <property type="match status" value="1"/>
</dbReference>
<dbReference type="Pfam" id="PF00005">
    <property type="entry name" value="ABC_tran"/>
    <property type="match status" value="1"/>
</dbReference>
<dbReference type="InterPro" id="IPR011527">
    <property type="entry name" value="ABC1_TM_dom"/>
</dbReference>
<protein>
    <submittedName>
        <fullName evidence="11">Type I secretion system permease/ATPase</fullName>
    </submittedName>
</protein>
<keyword evidence="3" id="KW-0547">Nucleotide-binding</keyword>
<proteinExistence type="predicted"/>
<dbReference type="SUPFAM" id="SSF90123">
    <property type="entry name" value="ABC transporter transmembrane region"/>
    <property type="match status" value="1"/>
</dbReference>
<organism evidence="11 12">
    <name type="scientific">Grimontia kaedaensis</name>
    <dbReference type="NCBI Taxonomy" id="2872157"/>
    <lineage>
        <taxon>Bacteria</taxon>
        <taxon>Pseudomonadati</taxon>
        <taxon>Pseudomonadota</taxon>
        <taxon>Gammaproteobacteria</taxon>
        <taxon>Vibrionales</taxon>
        <taxon>Vibrionaceae</taxon>
        <taxon>Grimontia</taxon>
    </lineage>
</organism>
<dbReference type="PANTHER" id="PTHR24221">
    <property type="entry name" value="ATP-BINDING CASSETTE SUB-FAMILY B"/>
    <property type="match status" value="1"/>
</dbReference>
<dbReference type="InterPro" id="IPR005074">
    <property type="entry name" value="Peptidase_C39"/>
</dbReference>
<evidence type="ECO:0000256" key="5">
    <source>
        <dbReference type="ARBA" id="ARBA00022989"/>
    </source>
</evidence>
<evidence type="ECO:0000259" key="9">
    <source>
        <dbReference type="PROSITE" id="PS50929"/>
    </source>
</evidence>
<dbReference type="Pfam" id="PF00664">
    <property type="entry name" value="ABC_membrane"/>
    <property type="match status" value="1"/>
</dbReference>
<gene>
    <name evidence="11" type="ORF">K6Q96_24680</name>
</gene>
<dbReference type="Gene3D" id="3.90.70.10">
    <property type="entry name" value="Cysteine proteinases"/>
    <property type="match status" value="1"/>
</dbReference>
<evidence type="ECO:0000256" key="3">
    <source>
        <dbReference type="ARBA" id="ARBA00022741"/>
    </source>
</evidence>
<dbReference type="PROSITE" id="PS50893">
    <property type="entry name" value="ABC_TRANSPORTER_2"/>
    <property type="match status" value="1"/>
</dbReference>
<dbReference type="SMART" id="SM00382">
    <property type="entry name" value="AAA"/>
    <property type="match status" value="1"/>
</dbReference>
<name>A0ABY4X0X0_9GAMM</name>
<dbReference type="InterPro" id="IPR027417">
    <property type="entry name" value="P-loop_NTPase"/>
</dbReference>
<feature type="domain" description="Peptidase C39" evidence="10">
    <location>
        <begin position="1"/>
        <end position="122"/>
    </location>
</feature>
<dbReference type="Proteomes" id="UP001056255">
    <property type="component" value="Chromosome II"/>
</dbReference>
<dbReference type="InterPro" id="IPR003593">
    <property type="entry name" value="AAA+_ATPase"/>
</dbReference>
<evidence type="ECO:0000256" key="2">
    <source>
        <dbReference type="ARBA" id="ARBA00022692"/>
    </source>
</evidence>
<dbReference type="PANTHER" id="PTHR24221:SF248">
    <property type="entry name" value="ABC TRANSPORTER TRANSMEMBRANE REGION"/>
    <property type="match status" value="1"/>
</dbReference>
<dbReference type="CDD" id="cd02421">
    <property type="entry name" value="Peptidase_C39_likeD"/>
    <property type="match status" value="1"/>
</dbReference>
<dbReference type="InterPro" id="IPR039421">
    <property type="entry name" value="Type_1_exporter"/>
</dbReference>
<feature type="domain" description="ABC transporter" evidence="8">
    <location>
        <begin position="470"/>
        <end position="705"/>
    </location>
</feature>
<evidence type="ECO:0000313" key="12">
    <source>
        <dbReference type="Proteomes" id="UP001056255"/>
    </source>
</evidence>
<dbReference type="RefSeq" id="WP_251881156.1">
    <property type="nucleotide sequence ID" value="NZ_CP082276.1"/>
</dbReference>
<dbReference type="Gene3D" id="3.40.50.300">
    <property type="entry name" value="P-loop containing nucleotide triphosphate hydrolases"/>
    <property type="match status" value="1"/>
</dbReference>